<dbReference type="InterPro" id="IPR001611">
    <property type="entry name" value="Leu-rich_rpt"/>
</dbReference>
<feature type="region of interest" description="Disordered" evidence="12">
    <location>
        <begin position="1"/>
        <end position="84"/>
    </location>
</feature>
<evidence type="ECO:0000313" key="17">
    <source>
        <dbReference type="Proteomes" id="UP001630127"/>
    </source>
</evidence>
<dbReference type="PANTHER" id="PTHR48063">
    <property type="entry name" value="LRR RECEPTOR-LIKE KINASE"/>
    <property type="match status" value="1"/>
</dbReference>
<evidence type="ECO:0000256" key="9">
    <source>
        <dbReference type="ARBA" id="ARBA00023136"/>
    </source>
</evidence>
<name>A0ABD2YYK5_9GENT</name>
<comment type="similarity">
    <text evidence="2">Belongs to the RLP family.</text>
</comment>
<dbReference type="AlphaFoldDB" id="A0ABD2YYK5"/>
<feature type="domain" description="Leucine-rich repeat-containing N-terminal plant-type" evidence="14">
    <location>
        <begin position="149"/>
        <end position="186"/>
    </location>
</feature>
<dbReference type="Proteomes" id="UP001630127">
    <property type="component" value="Unassembled WGS sequence"/>
</dbReference>
<sequence length="1034" mass="114614">MDSSSQVFGAAEEEECQSSESGWTMYIGSPLPGEEDDADHGEYEDFGEENQDEYDDHDENSDDSMASDASSGPSHREQSWEIKKVGRHEAKVVRNYGSNYKAKKEVKKNRLENKKEKKDEAEKGTTCLVQGSKIITSICSENLVGKCNETERNSLVKFKESLTDPSGRLSSWTGESCCTWKGVSCDIKTGHVVKLNLRNPFPGSVDGNGLVSELGGMVSPSIINLQDLSHLDLSMNNFQGSPIPEFLGSLAKLRYLNLSGASFAGTIPTNIGNLSRLHYLDLSSYSDKFDEPVKNDIRWLSGLTSLRYLNLGGLDISRGSSHWLQTINMLPSLLELHLPQCQLLNLPNSLPFVNLTSLSVLDLSNNDFKSTLPNWLFNLTSLAELDLSSNYGLGGQLSRYFGNLCKLKMLNLKNNIITGTIIEFISGLSNCTNTSLETLDMTHNQLTGNIPNSVGFLKNLRHLRLRENSITGSIPQTIGDLSSLEELYLSDNQMSGAIPESFGKLSALVFLDMYDNSWEGIITEAHLMNLSSLKEISIGKFSSNISVVFNIRSNWIPPFKLRFVKIQSCQLGPNFPTWLKNQNELTTLVINYARISGPIPEWFLKLGLHLDELDLAYNNLNGKPPNSLQFNMGSNVDLSSNRYKGPLPLWSSNLTTLYLRDNSFSGPIPLNIDIELPFLTDLDISRNSLTGSIPLSIGNMTNLTTLVISNNLLSGAIPTFWYNVPYLYIVDMSNNSLAGEIPRSIGSLPAWIGQSMSQLLILRIRNNSFTGNVPSQICSLFSLHILDLSKNSLSGIIPTCLGNLSGFKTELKPADIAYEGRLQVVAKGRILQYQSTLYLVNSLDLSNNKFSGKIPLELMSLVNLWTLNLSMNHLTGLIPESIGRLERIETLDFSINNLTGPVPQSMAALTFLNHLNVSYNNLSGRIPTGNQFQTLTDPSIYEGNVALCGFPLPTQCENNENPPSSGDKDDEDDLEKLWFFVVVGLGFFLGFWGVCGSLILKKKWRDAYFYFLLGIKDMILDSLNKCAFAIMRKA</sequence>
<dbReference type="SUPFAM" id="SSF52058">
    <property type="entry name" value="L domain-like"/>
    <property type="match status" value="2"/>
</dbReference>
<evidence type="ECO:0000256" key="1">
    <source>
        <dbReference type="ARBA" id="ARBA00004251"/>
    </source>
</evidence>
<keyword evidence="10" id="KW-0675">Receptor</keyword>
<evidence type="ECO:0000259" key="14">
    <source>
        <dbReference type="Pfam" id="PF08263"/>
    </source>
</evidence>
<feature type="transmembrane region" description="Helical" evidence="13">
    <location>
        <begin position="977"/>
        <end position="1000"/>
    </location>
</feature>
<dbReference type="PANTHER" id="PTHR48063:SF81">
    <property type="entry name" value="LEUCINE-RICH REPEAT-CONTAINING N-TERMINAL PLANT-TYPE DOMAIN-CONTAINING PROTEIN"/>
    <property type="match status" value="1"/>
</dbReference>
<evidence type="ECO:0000256" key="3">
    <source>
        <dbReference type="ARBA" id="ARBA00022475"/>
    </source>
</evidence>
<feature type="domain" description="Disease resistance R13L4/SHOC-2-like LRR" evidence="15">
    <location>
        <begin position="385"/>
        <end position="590"/>
    </location>
</feature>
<evidence type="ECO:0000256" key="5">
    <source>
        <dbReference type="ARBA" id="ARBA00022692"/>
    </source>
</evidence>
<dbReference type="EMBL" id="JBJUIK010000011">
    <property type="protein sequence ID" value="KAL3512352.1"/>
    <property type="molecule type" value="Genomic_DNA"/>
</dbReference>
<keyword evidence="6" id="KW-0732">Signal</keyword>
<evidence type="ECO:0008006" key="18">
    <source>
        <dbReference type="Google" id="ProtNLM"/>
    </source>
</evidence>
<accession>A0ABD2YYK5</accession>
<dbReference type="Gene3D" id="3.80.10.10">
    <property type="entry name" value="Ribonuclease Inhibitor"/>
    <property type="match status" value="6"/>
</dbReference>
<gene>
    <name evidence="16" type="ORF">ACH5RR_025069</name>
</gene>
<evidence type="ECO:0000256" key="11">
    <source>
        <dbReference type="ARBA" id="ARBA00023180"/>
    </source>
</evidence>
<evidence type="ECO:0000256" key="12">
    <source>
        <dbReference type="SAM" id="MobiDB-lite"/>
    </source>
</evidence>
<evidence type="ECO:0000256" key="8">
    <source>
        <dbReference type="ARBA" id="ARBA00022989"/>
    </source>
</evidence>
<feature type="compositionally biased region" description="Acidic residues" evidence="12">
    <location>
        <begin position="33"/>
        <end position="62"/>
    </location>
</feature>
<dbReference type="Pfam" id="PF08263">
    <property type="entry name" value="LRRNT_2"/>
    <property type="match status" value="1"/>
</dbReference>
<dbReference type="SMART" id="SM00369">
    <property type="entry name" value="LRR_TYP"/>
    <property type="match status" value="8"/>
</dbReference>
<dbReference type="InterPro" id="IPR013210">
    <property type="entry name" value="LRR_N_plant-typ"/>
</dbReference>
<proteinExistence type="inferred from homology"/>
<comment type="subcellular location">
    <subcellularLocation>
        <location evidence="1">Cell membrane</location>
        <topology evidence="1">Single-pass type I membrane protein</topology>
    </subcellularLocation>
</comment>
<dbReference type="GO" id="GO:0051707">
    <property type="term" value="P:response to other organism"/>
    <property type="evidence" value="ECO:0007669"/>
    <property type="project" value="UniProtKB-ARBA"/>
</dbReference>
<dbReference type="Pfam" id="PF00560">
    <property type="entry name" value="LRR_1"/>
    <property type="match status" value="10"/>
</dbReference>
<dbReference type="InterPro" id="IPR055414">
    <property type="entry name" value="LRR_R13L4/SHOC2-like"/>
</dbReference>
<keyword evidence="11" id="KW-0325">Glycoprotein</keyword>
<keyword evidence="8 13" id="KW-1133">Transmembrane helix</keyword>
<keyword evidence="5 13" id="KW-0812">Transmembrane</keyword>
<evidence type="ECO:0000256" key="6">
    <source>
        <dbReference type="ARBA" id="ARBA00022729"/>
    </source>
</evidence>
<dbReference type="FunFam" id="3.80.10.10:FF:000095">
    <property type="entry name" value="LRR receptor-like serine/threonine-protein kinase GSO1"/>
    <property type="match status" value="1"/>
</dbReference>
<dbReference type="InterPro" id="IPR032675">
    <property type="entry name" value="LRR_dom_sf"/>
</dbReference>
<dbReference type="FunFam" id="3.80.10.10:FF:000041">
    <property type="entry name" value="LRR receptor-like serine/threonine-protein kinase ERECTA"/>
    <property type="match status" value="1"/>
</dbReference>
<evidence type="ECO:0000256" key="13">
    <source>
        <dbReference type="SAM" id="Phobius"/>
    </source>
</evidence>
<dbReference type="GO" id="GO:0006952">
    <property type="term" value="P:defense response"/>
    <property type="evidence" value="ECO:0007669"/>
    <property type="project" value="UniProtKB-ARBA"/>
</dbReference>
<evidence type="ECO:0000256" key="2">
    <source>
        <dbReference type="ARBA" id="ARBA00009592"/>
    </source>
</evidence>
<evidence type="ECO:0000313" key="16">
    <source>
        <dbReference type="EMBL" id="KAL3512352.1"/>
    </source>
</evidence>
<protein>
    <recommendedName>
        <fullName evidence="18">Leucine-rich repeat-containing N-terminal plant-type domain-containing protein</fullName>
    </recommendedName>
</protein>
<evidence type="ECO:0000256" key="4">
    <source>
        <dbReference type="ARBA" id="ARBA00022614"/>
    </source>
</evidence>
<evidence type="ECO:0000259" key="15">
    <source>
        <dbReference type="Pfam" id="PF23598"/>
    </source>
</evidence>
<comment type="caution">
    <text evidence="16">The sequence shown here is derived from an EMBL/GenBank/DDBJ whole genome shotgun (WGS) entry which is preliminary data.</text>
</comment>
<evidence type="ECO:0000256" key="10">
    <source>
        <dbReference type="ARBA" id="ARBA00023170"/>
    </source>
</evidence>
<organism evidence="16 17">
    <name type="scientific">Cinchona calisaya</name>
    <dbReference type="NCBI Taxonomy" id="153742"/>
    <lineage>
        <taxon>Eukaryota</taxon>
        <taxon>Viridiplantae</taxon>
        <taxon>Streptophyta</taxon>
        <taxon>Embryophyta</taxon>
        <taxon>Tracheophyta</taxon>
        <taxon>Spermatophyta</taxon>
        <taxon>Magnoliopsida</taxon>
        <taxon>eudicotyledons</taxon>
        <taxon>Gunneridae</taxon>
        <taxon>Pentapetalae</taxon>
        <taxon>asterids</taxon>
        <taxon>lamiids</taxon>
        <taxon>Gentianales</taxon>
        <taxon>Rubiaceae</taxon>
        <taxon>Cinchonoideae</taxon>
        <taxon>Cinchoneae</taxon>
        <taxon>Cinchona</taxon>
    </lineage>
</organism>
<dbReference type="InterPro" id="IPR003591">
    <property type="entry name" value="Leu-rich_rpt_typical-subtyp"/>
</dbReference>
<keyword evidence="3" id="KW-1003">Cell membrane</keyword>
<dbReference type="InterPro" id="IPR046956">
    <property type="entry name" value="RLP23-like"/>
</dbReference>
<dbReference type="SUPFAM" id="SSF52047">
    <property type="entry name" value="RNI-like"/>
    <property type="match status" value="1"/>
</dbReference>
<feature type="compositionally biased region" description="Basic and acidic residues" evidence="12">
    <location>
        <begin position="74"/>
        <end position="84"/>
    </location>
</feature>
<keyword evidence="7" id="KW-0677">Repeat</keyword>
<dbReference type="FunFam" id="3.80.10.10:FF:000213">
    <property type="entry name" value="Tyrosine-sulfated glycopeptide receptor 1"/>
    <property type="match status" value="1"/>
</dbReference>
<keyword evidence="4" id="KW-0433">Leucine-rich repeat</keyword>
<dbReference type="Pfam" id="PF23598">
    <property type="entry name" value="LRR_14"/>
    <property type="match status" value="1"/>
</dbReference>
<evidence type="ECO:0000256" key="7">
    <source>
        <dbReference type="ARBA" id="ARBA00022737"/>
    </source>
</evidence>
<reference evidence="16 17" key="1">
    <citation type="submission" date="2024-11" db="EMBL/GenBank/DDBJ databases">
        <title>A near-complete genome assembly of Cinchona calisaya.</title>
        <authorList>
            <person name="Lian D.C."/>
            <person name="Zhao X.W."/>
            <person name="Wei L."/>
        </authorList>
    </citation>
    <scope>NUCLEOTIDE SEQUENCE [LARGE SCALE GENOMIC DNA]</scope>
    <source>
        <tissue evidence="16">Nenye</tissue>
    </source>
</reference>
<keyword evidence="17" id="KW-1185">Reference proteome</keyword>
<keyword evidence="9 13" id="KW-0472">Membrane</keyword>
<dbReference type="GO" id="GO:0005886">
    <property type="term" value="C:plasma membrane"/>
    <property type="evidence" value="ECO:0007669"/>
    <property type="project" value="UniProtKB-SubCell"/>
</dbReference>